<comment type="caution">
    <text evidence="5">The sequence shown here is derived from an EMBL/GenBank/DDBJ whole genome shotgun (WGS) entry which is preliminary data.</text>
</comment>
<keyword evidence="2 3" id="KW-0238">DNA-binding</keyword>
<gene>
    <name evidence="5" type="ORF">SAMN02787113_04500</name>
</gene>
<evidence type="ECO:0000256" key="2">
    <source>
        <dbReference type="ARBA" id="ARBA00023125"/>
    </source>
</evidence>
<evidence type="ECO:0000259" key="4">
    <source>
        <dbReference type="PROSITE" id="PS50977"/>
    </source>
</evidence>
<dbReference type="InterPro" id="IPR009057">
    <property type="entry name" value="Homeodomain-like_sf"/>
</dbReference>
<dbReference type="SUPFAM" id="SSF46689">
    <property type="entry name" value="Homeodomain-like"/>
    <property type="match status" value="1"/>
</dbReference>
<dbReference type="GO" id="GO:0003677">
    <property type="term" value="F:DNA binding"/>
    <property type="evidence" value="ECO:0007669"/>
    <property type="project" value="UniProtKB-UniRule"/>
</dbReference>
<dbReference type="PANTHER" id="PTHR43479:SF7">
    <property type="entry name" value="TETR-FAMILY TRANSCRIPTIONAL REGULATOR"/>
    <property type="match status" value="1"/>
</dbReference>
<evidence type="ECO:0000256" key="1">
    <source>
        <dbReference type="ARBA" id="ARBA00022491"/>
    </source>
</evidence>
<evidence type="ECO:0000313" key="6">
    <source>
        <dbReference type="Proteomes" id="UP000199410"/>
    </source>
</evidence>
<proteinExistence type="predicted"/>
<dbReference type="RefSeq" id="WP_089987279.1">
    <property type="nucleotide sequence ID" value="NZ_BJOM01000029.1"/>
</dbReference>
<dbReference type="InterPro" id="IPR001647">
    <property type="entry name" value="HTH_TetR"/>
</dbReference>
<dbReference type="PROSITE" id="PS50977">
    <property type="entry name" value="HTH_TETR_2"/>
    <property type="match status" value="1"/>
</dbReference>
<dbReference type="Gene3D" id="1.10.357.10">
    <property type="entry name" value="Tetracycline Repressor, domain 2"/>
    <property type="match status" value="1"/>
</dbReference>
<dbReference type="EMBL" id="FOEL01000024">
    <property type="protein sequence ID" value="SER75200.1"/>
    <property type="molecule type" value="Genomic_DNA"/>
</dbReference>
<protein>
    <submittedName>
        <fullName evidence="5">Transcriptional regulator, TetR family</fullName>
    </submittedName>
</protein>
<dbReference type="Pfam" id="PF00440">
    <property type="entry name" value="TetR_N"/>
    <property type="match status" value="1"/>
</dbReference>
<dbReference type="AlphaFoldDB" id="A0A1H9RQV2"/>
<name>A0A1H9RQV2_9BACI</name>
<organism evidence="5 6">
    <name type="scientific">Lysinibacillus fusiformis</name>
    <dbReference type="NCBI Taxonomy" id="28031"/>
    <lineage>
        <taxon>Bacteria</taxon>
        <taxon>Bacillati</taxon>
        <taxon>Bacillota</taxon>
        <taxon>Bacilli</taxon>
        <taxon>Bacillales</taxon>
        <taxon>Bacillaceae</taxon>
        <taxon>Lysinibacillus</taxon>
    </lineage>
</organism>
<evidence type="ECO:0000313" key="5">
    <source>
        <dbReference type="EMBL" id="SER75200.1"/>
    </source>
</evidence>
<dbReference type="PANTHER" id="PTHR43479">
    <property type="entry name" value="ACREF/ENVCD OPERON REPRESSOR-RELATED"/>
    <property type="match status" value="1"/>
</dbReference>
<accession>A0A1H9RQV2</accession>
<keyword evidence="1" id="KW-0678">Repressor</keyword>
<evidence type="ECO:0000256" key="3">
    <source>
        <dbReference type="PROSITE-ProRule" id="PRU00335"/>
    </source>
</evidence>
<sequence>MAEDVRVYKTKKSITEAFIILLNEKDFNQITIKDICSRSLISKSTFYSHFVDKYDLLEKMVNKYITFFKNEISFRFVSADQGHVAQVIEMIMDQTAANKREIATLLNVHVPFANLRVELEGILYQACLSYLNEKLSDPNVSIDYLAQLYTANAMVHINWTLKSEKDKNAIELVHKLQQYIFEQVQK</sequence>
<dbReference type="Proteomes" id="UP000199410">
    <property type="component" value="Unassembled WGS sequence"/>
</dbReference>
<dbReference type="InterPro" id="IPR050624">
    <property type="entry name" value="HTH-type_Tx_Regulator"/>
</dbReference>
<reference evidence="5 6" key="1">
    <citation type="submission" date="2016-10" db="EMBL/GenBank/DDBJ databases">
        <authorList>
            <person name="Varghese N."/>
            <person name="Submissions S."/>
        </authorList>
    </citation>
    <scope>NUCLEOTIDE SEQUENCE [LARGE SCALE GENOMIC DNA]</scope>
    <source>
        <strain evidence="5 6">TC-13</strain>
    </source>
</reference>
<feature type="DNA-binding region" description="H-T-H motif" evidence="3">
    <location>
        <begin position="31"/>
        <end position="50"/>
    </location>
</feature>
<feature type="domain" description="HTH tetR-type" evidence="4">
    <location>
        <begin position="8"/>
        <end position="68"/>
    </location>
</feature>